<evidence type="ECO:0000259" key="1">
    <source>
        <dbReference type="PROSITE" id="PS50995"/>
    </source>
</evidence>
<dbReference type="Gene3D" id="1.10.10.10">
    <property type="entry name" value="Winged helix-like DNA-binding domain superfamily/Winged helix DNA-binding domain"/>
    <property type="match status" value="1"/>
</dbReference>
<dbReference type="EMBL" id="FWXR01000014">
    <property type="protein sequence ID" value="SMC95568.1"/>
    <property type="molecule type" value="Genomic_DNA"/>
</dbReference>
<name>A0A1W2DF42_9HYPH</name>
<dbReference type="PANTHER" id="PTHR33164:SF43">
    <property type="entry name" value="HTH-TYPE TRANSCRIPTIONAL REPRESSOR YETL"/>
    <property type="match status" value="1"/>
</dbReference>
<dbReference type="SUPFAM" id="SSF46785">
    <property type="entry name" value="Winged helix' DNA-binding domain"/>
    <property type="match status" value="1"/>
</dbReference>
<feature type="domain" description="HTH marR-type" evidence="1">
    <location>
        <begin position="25"/>
        <end position="155"/>
    </location>
</feature>
<dbReference type="GO" id="GO:0006950">
    <property type="term" value="P:response to stress"/>
    <property type="evidence" value="ECO:0007669"/>
    <property type="project" value="TreeGrafter"/>
</dbReference>
<accession>A0A1W2DF42</accession>
<reference evidence="2 3" key="1">
    <citation type="submission" date="2017-04" db="EMBL/GenBank/DDBJ databases">
        <authorList>
            <person name="Afonso C.L."/>
            <person name="Miller P.J."/>
            <person name="Scott M.A."/>
            <person name="Spackman E."/>
            <person name="Goraichik I."/>
            <person name="Dimitrov K.M."/>
            <person name="Suarez D.L."/>
            <person name="Swayne D.E."/>
        </authorList>
    </citation>
    <scope>NUCLEOTIDE SEQUENCE [LARGE SCALE GENOMIC DNA]</scope>
    <source>
        <strain evidence="2 3">CGMCC 1.10972</strain>
    </source>
</reference>
<dbReference type="OrthoDB" id="32523at2"/>
<evidence type="ECO:0000313" key="3">
    <source>
        <dbReference type="Proteomes" id="UP000192656"/>
    </source>
</evidence>
<organism evidence="2 3">
    <name type="scientific">Fulvimarina manganoxydans</name>
    <dbReference type="NCBI Taxonomy" id="937218"/>
    <lineage>
        <taxon>Bacteria</taxon>
        <taxon>Pseudomonadati</taxon>
        <taxon>Pseudomonadota</taxon>
        <taxon>Alphaproteobacteria</taxon>
        <taxon>Hyphomicrobiales</taxon>
        <taxon>Aurantimonadaceae</taxon>
        <taxon>Fulvimarina</taxon>
    </lineage>
</organism>
<dbReference type="AlphaFoldDB" id="A0A1W2DF42"/>
<dbReference type="SMART" id="SM00347">
    <property type="entry name" value="HTH_MARR"/>
    <property type="match status" value="1"/>
</dbReference>
<keyword evidence="2" id="KW-0238">DNA-binding</keyword>
<dbReference type="InterPro" id="IPR039422">
    <property type="entry name" value="MarR/SlyA-like"/>
</dbReference>
<dbReference type="InterPro" id="IPR000835">
    <property type="entry name" value="HTH_MarR-typ"/>
</dbReference>
<dbReference type="InterPro" id="IPR036388">
    <property type="entry name" value="WH-like_DNA-bd_sf"/>
</dbReference>
<protein>
    <submittedName>
        <fullName evidence="2">DNA-binding transcriptional regulator, MarR family</fullName>
    </submittedName>
</protein>
<dbReference type="PROSITE" id="PS50995">
    <property type="entry name" value="HTH_MARR_2"/>
    <property type="match status" value="1"/>
</dbReference>
<proteinExistence type="predicted"/>
<dbReference type="PANTHER" id="PTHR33164">
    <property type="entry name" value="TRANSCRIPTIONAL REGULATOR, MARR FAMILY"/>
    <property type="match status" value="1"/>
</dbReference>
<evidence type="ECO:0000313" key="2">
    <source>
        <dbReference type="EMBL" id="SMC95568.1"/>
    </source>
</evidence>
<dbReference type="Pfam" id="PF01047">
    <property type="entry name" value="MarR"/>
    <property type="match status" value="1"/>
</dbReference>
<dbReference type="PRINTS" id="PR00598">
    <property type="entry name" value="HTHMARR"/>
</dbReference>
<dbReference type="Proteomes" id="UP000192656">
    <property type="component" value="Unassembled WGS sequence"/>
</dbReference>
<dbReference type="STRING" id="937218.SAMN06297251_11456"/>
<dbReference type="GO" id="GO:0003677">
    <property type="term" value="F:DNA binding"/>
    <property type="evidence" value="ECO:0007669"/>
    <property type="project" value="UniProtKB-KW"/>
</dbReference>
<keyword evidence="3" id="KW-1185">Reference proteome</keyword>
<dbReference type="InterPro" id="IPR036390">
    <property type="entry name" value="WH_DNA-bd_sf"/>
</dbReference>
<dbReference type="GO" id="GO:0003700">
    <property type="term" value="F:DNA-binding transcription factor activity"/>
    <property type="evidence" value="ECO:0007669"/>
    <property type="project" value="InterPro"/>
</dbReference>
<dbReference type="RefSeq" id="WP_084411136.1">
    <property type="nucleotide sequence ID" value="NZ_FWXR01000014.1"/>
</dbReference>
<sequence>MTDDASVRRSESRENDEADLALCDVARLFKAVLRRAIARDRDVAARHDLALTDIGCLGFLESCHEPVSGKMVAEHVALSTGATTALLDRLERAGLIERQPNPADRRAIVIVLNEAKARPILEEQRVLKQGLAAAVGSLSQDERDGVLKFLQRLLDEVPE</sequence>
<gene>
    <name evidence="2" type="ORF">SAMN06297251_11456</name>
</gene>